<dbReference type="GO" id="GO:0004177">
    <property type="term" value="F:aminopeptidase activity"/>
    <property type="evidence" value="ECO:0007669"/>
    <property type="project" value="UniProtKB-KW"/>
</dbReference>
<keyword evidence="5" id="KW-0378">Hydrolase</keyword>
<gene>
    <name evidence="9" type="ORF">FHT02_002215</name>
</gene>
<feature type="domain" description="Peptidase M28" evidence="8">
    <location>
        <begin position="297"/>
        <end position="516"/>
    </location>
</feature>
<keyword evidence="1" id="KW-0031">Aminopeptidase</keyword>
<accession>A0A840YF92</accession>
<keyword evidence="6" id="KW-0862">Zinc</keyword>
<dbReference type="AlphaFoldDB" id="A0A840YF92"/>
<dbReference type="Pfam" id="PF04389">
    <property type="entry name" value="Peptidase_M28"/>
    <property type="match status" value="1"/>
</dbReference>
<protein>
    <submittedName>
        <fullName evidence="9">Zn-dependent M28 family amino/carboxypeptidase</fullName>
    </submittedName>
</protein>
<sequence>MKLRTMLLGAAFAALASSASAQDQGAAERVTATVKTLASDAFEGRAPGTAGETKTIEYLVQRFKDLGLEPAGPNGQWVQPVPLLHTRLGAATRMAFQGPKGAMPVVAGQDLYVSTIRPEDSARIDAPVVFVGYGVNAPERGWDDFKKTDVRGKVVVFLVNDPDFYAKPGEPAAGKFGDRTMTYYGRWTYKFEEAARQGAVGALIVHDTAGAGYGWNVVVSPGGENYDIVRKPAEVTSVRLQGWLAEAAAKRLFASAALDLDALKAAARSPGFKPVELKGVRFQADVPVTHEVVTSHNVLARIPGTSRADEVVMFGAHWDAYGKGKPDAQGRVYRAGANDDALGIAGMLEIARGMKAKPAPARSVVFAAWTAEERGLLGSEFYAANPVYPMAKTVANLTLDILQTAGFANDVVLVGKGQNTLEDDMARVAATQGRRVTVEGLPERGLFYRADHFSFAKRGVPVLLIMGIAGASDLKQGGVAAGQAWIDAYTGSCYHQACDAWSPDWNLDGALQDIALVGTIGGELAGSGTWPSWKAGSEFRKLRPLPGRLAGRIKVGDSSSPAAPGNASTETLRKWRITPWA</sequence>
<dbReference type="PANTHER" id="PTHR12147:SF56">
    <property type="entry name" value="AMINOPEPTIDASE YDR415C-RELATED"/>
    <property type="match status" value="1"/>
</dbReference>
<keyword evidence="10" id="KW-1185">Reference proteome</keyword>
<evidence type="ECO:0000313" key="9">
    <source>
        <dbReference type="EMBL" id="MBB5710975.1"/>
    </source>
</evidence>
<dbReference type="SUPFAM" id="SSF52025">
    <property type="entry name" value="PA domain"/>
    <property type="match status" value="1"/>
</dbReference>
<keyword evidence="2" id="KW-0645">Protease</keyword>
<organism evidence="9 10">
    <name type="scientific">Sphingomonas xinjiangensis</name>
    <dbReference type="NCBI Taxonomy" id="643568"/>
    <lineage>
        <taxon>Bacteria</taxon>
        <taxon>Pseudomonadati</taxon>
        <taxon>Pseudomonadota</taxon>
        <taxon>Alphaproteobacteria</taxon>
        <taxon>Sphingomonadales</taxon>
        <taxon>Sphingomonadaceae</taxon>
        <taxon>Sphingomonas</taxon>
    </lineage>
</organism>
<reference evidence="9 10" key="1">
    <citation type="submission" date="2020-08" db="EMBL/GenBank/DDBJ databases">
        <title>Genomic Encyclopedia of Type Strains, Phase IV (KMG-IV): sequencing the most valuable type-strain genomes for metagenomic binning, comparative biology and taxonomic classification.</title>
        <authorList>
            <person name="Goeker M."/>
        </authorList>
    </citation>
    <scope>NUCLEOTIDE SEQUENCE [LARGE SCALE GENOMIC DNA]</scope>
    <source>
        <strain evidence="9 10">DSM 26736</strain>
    </source>
</reference>
<evidence type="ECO:0000256" key="6">
    <source>
        <dbReference type="ARBA" id="ARBA00022833"/>
    </source>
</evidence>
<dbReference type="GO" id="GO:0004180">
    <property type="term" value="F:carboxypeptidase activity"/>
    <property type="evidence" value="ECO:0007669"/>
    <property type="project" value="UniProtKB-KW"/>
</dbReference>
<evidence type="ECO:0000256" key="4">
    <source>
        <dbReference type="ARBA" id="ARBA00022729"/>
    </source>
</evidence>
<dbReference type="InterPro" id="IPR007484">
    <property type="entry name" value="Peptidase_M28"/>
</dbReference>
<keyword evidence="4 7" id="KW-0732">Signal</keyword>
<keyword evidence="9" id="KW-0121">Carboxypeptidase</keyword>
<dbReference type="SUPFAM" id="SSF53187">
    <property type="entry name" value="Zn-dependent exopeptidases"/>
    <property type="match status" value="1"/>
</dbReference>
<evidence type="ECO:0000313" key="10">
    <source>
        <dbReference type="Proteomes" id="UP000527143"/>
    </source>
</evidence>
<evidence type="ECO:0000259" key="8">
    <source>
        <dbReference type="Pfam" id="PF04389"/>
    </source>
</evidence>
<proteinExistence type="predicted"/>
<evidence type="ECO:0000256" key="2">
    <source>
        <dbReference type="ARBA" id="ARBA00022670"/>
    </source>
</evidence>
<dbReference type="Gene3D" id="3.50.30.30">
    <property type="match status" value="1"/>
</dbReference>
<evidence type="ECO:0000256" key="5">
    <source>
        <dbReference type="ARBA" id="ARBA00022801"/>
    </source>
</evidence>
<feature type="signal peptide" evidence="7">
    <location>
        <begin position="1"/>
        <end position="21"/>
    </location>
</feature>
<dbReference type="PANTHER" id="PTHR12147">
    <property type="entry name" value="METALLOPEPTIDASE M28 FAMILY MEMBER"/>
    <property type="match status" value="1"/>
</dbReference>
<dbReference type="GO" id="GO:0006508">
    <property type="term" value="P:proteolysis"/>
    <property type="evidence" value="ECO:0007669"/>
    <property type="project" value="UniProtKB-KW"/>
</dbReference>
<dbReference type="Gene3D" id="3.40.630.10">
    <property type="entry name" value="Zn peptidases"/>
    <property type="match status" value="2"/>
</dbReference>
<feature type="chain" id="PRO_5032407199" evidence="7">
    <location>
        <begin position="22"/>
        <end position="581"/>
    </location>
</feature>
<dbReference type="InterPro" id="IPR046450">
    <property type="entry name" value="PA_dom_sf"/>
</dbReference>
<dbReference type="GO" id="GO:0046872">
    <property type="term" value="F:metal ion binding"/>
    <property type="evidence" value="ECO:0007669"/>
    <property type="project" value="UniProtKB-KW"/>
</dbReference>
<dbReference type="EMBL" id="JACIJF010000005">
    <property type="protein sequence ID" value="MBB5710975.1"/>
    <property type="molecule type" value="Genomic_DNA"/>
</dbReference>
<evidence type="ECO:0000256" key="7">
    <source>
        <dbReference type="SAM" id="SignalP"/>
    </source>
</evidence>
<evidence type="ECO:0000256" key="1">
    <source>
        <dbReference type="ARBA" id="ARBA00022438"/>
    </source>
</evidence>
<dbReference type="InterPro" id="IPR045175">
    <property type="entry name" value="M28_fam"/>
</dbReference>
<dbReference type="RefSeq" id="WP_184087386.1">
    <property type="nucleotide sequence ID" value="NZ_JACIJF010000005.1"/>
</dbReference>
<name>A0A840YF92_9SPHN</name>
<comment type="caution">
    <text evidence="9">The sequence shown here is derived from an EMBL/GenBank/DDBJ whole genome shotgun (WGS) entry which is preliminary data.</text>
</comment>
<keyword evidence="3" id="KW-0479">Metal-binding</keyword>
<dbReference type="Proteomes" id="UP000527143">
    <property type="component" value="Unassembled WGS sequence"/>
</dbReference>
<evidence type="ECO:0000256" key="3">
    <source>
        <dbReference type="ARBA" id="ARBA00022723"/>
    </source>
</evidence>
<dbReference type="GO" id="GO:0008235">
    <property type="term" value="F:metalloexopeptidase activity"/>
    <property type="evidence" value="ECO:0007669"/>
    <property type="project" value="InterPro"/>
</dbReference>